<reference evidence="1" key="1">
    <citation type="submission" date="2014-11" db="EMBL/GenBank/DDBJ databases">
        <authorList>
            <person name="Amaro Gonzalez C."/>
        </authorList>
    </citation>
    <scope>NUCLEOTIDE SEQUENCE</scope>
</reference>
<accession>A0A0E9PLM9</accession>
<reference evidence="1" key="2">
    <citation type="journal article" date="2015" name="Fish Shellfish Immunol.">
        <title>Early steps in the European eel (Anguilla anguilla)-Vibrio vulnificus interaction in the gills: Role of the RtxA13 toxin.</title>
        <authorList>
            <person name="Callol A."/>
            <person name="Pajuelo D."/>
            <person name="Ebbesson L."/>
            <person name="Teles M."/>
            <person name="MacKenzie S."/>
            <person name="Amaro C."/>
        </authorList>
    </citation>
    <scope>NUCLEOTIDE SEQUENCE</scope>
</reference>
<sequence>MRCVAKAVYRRTNTRKGAGWETRPG</sequence>
<organism evidence="1">
    <name type="scientific">Anguilla anguilla</name>
    <name type="common">European freshwater eel</name>
    <name type="synonym">Muraena anguilla</name>
    <dbReference type="NCBI Taxonomy" id="7936"/>
    <lineage>
        <taxon>Eukaryota</taxon>
        <taxon>Metazoa</taxon>
        <taxon>Chordata</taxon>
        <taxon>Craniata</taxon>
        <taxon>Vertebrata</taxon>
        <taxon>Euteleostomi</taxon>
        <taxon>Actinopterygii</taxon>
        <taxon>Neopterygii</taxon>
        <taxon>Teleostei</taxon>
        <taxon>Anguilliformes</taxon>
        <taxon>Anguillidae</taxon>
        <taxon>Anguilla</taxon>
    </lineage>
</organism>
<dbReference type="EMBL" id="GBXM01103173">
    <property type="protein sequence ID" value="JAH05404.1"/>
    <property type="molecule type" value="Transcribed_RNA"/>
</dbReference>
<name>A0A0E9PLM9_ANGAN</name>
<proteinExistence type="predicted"/>
<evidence type="ECO:0000313" key="1">
    <source>
        <dbReference type="EMBL" id="JAH05404.1"/>
    </source>
</evidence>
<protein>
    <submittedName>
        <fullName evidence="1">Uncharacterized protein</fullName>
    </submittedName>
</protein>
<dbReference type="AlphaFoldDB" id="A0A0E9PLM9"/>